<dbReference type="Proteomes" id="UP000093173">
    <property type="component" value="Unassembled WGS sequence"/>
</dbReference>
<protein>
    <recommendedName>
        <fullName evidence="3">Lipoprotein</fullName>
    </recommendedName>
</protein>
<dbReference type="AlphaFoldDB" id="A0A1B9QZJ5"/>
<evidence type="ECO:0000313" key="1">
    <source>
        <dbReference type="EMBL" id="OCH76712.1"/>
    </source>
</evidence>
<evidence type="ECO:0008006" key="3">
    <source>
        <dbReference type="Google" id="ProtNLM"/>
    </source>
</evidence>
<reference evidence="2" key="1">
    <citation type="submission" date="2016-06" db="EMBL/GenBank/DDBJ databases">
        <authorList>
            <person name="Hehemann J.-H."/>
            <person name="Arevalo P."/>
            <person name="Datta M.S."/>
            <person name="Polz M.F."/>
        </authorList>
    </citation>
    <scope>NUCLEOTIDE SEQUENCE [LARGE SCALE GENOMIC DNA]</scope>
    <source>
        <strain evidence="2">9CSC122</strain>
    </source>
</reference>
<organism evidence="1 2">
    <name type="scientific">Vibrio genomosp. F10</name>
    <dbReference type="NCBI Taxonomy" id="723171"/>
    <lineage>
        <taxon>Bacteria</taxon>
        <taxon>Pseudomonadati</taxon>
        <taxon>Pseudomonadota</taxon>
        <taxon>Gammaproteobacteria</taxon>
        <taxon>Vibrionales</taxon>
        <taxon>Vibrionaceae</taxon>
        <taxon>Vibrio</taxon>
    </lineage>
</organism>
<name>A0A1B9QZJ5_9VIBR</name>
<proteinExistence type="predicted"/>
<comment type="caution">
    <text evidence="1">The sequence shown here is derived from an EMBL/GenBank/DDBJ whole genome shotgun (WGS) entry which is preliminary data.</text>
</comment>
<evidence type="ECO:0000313" key="2">
    <source>
        <dbReference type="Proteomes" id="UP000093173"/>
    </source>
</evidence>
<dbReference type="EMBL" id="MAJZ01000422">
    <property type="protein sequence ID" value="OCH76712.1"/>
    <property type="molecule type" value="Genomic_DNA"/>
</dbReference>
<gene>
    <name evidence="1" type="ORF">A6E14_08750</name>
</gene>
<accession>A0A1B9QZJ5</accession>
<dbReference type="PROSITE" id="PS51257">
    <property type="entry name" value="PROKAR_LIPOPROTEIN"/>
    <property type="match status" value="1"/>
</dbReference>
<keyword evidence="2" id="KW-1185">Reference proteome</keyword>
<dbReference type="RefSeq" id="WP_065576693.1">
    <property type="nucleotide sequence ID" value="NZ_JBNGCH010000422.1"/>
</dbReference>
<sequence length="161" mass="17607">MDIKWITLSLSFFLLACGGGGDGGSPPTNKTITTEEQGESAGSAGFIENTLAVQRTTQDLSIPDGFSFNPVVEYTFDVDISGYSTQRAYVSIYGNYVPLQDGSFVPNFNSRITSSSLDNGQAALEFFISDSQSSVLAEIWFYDGSDPIQYQFTPSQNSWIW</sequence>